<dbReference type="Pfam" id="PF00379">
    <property type="entry name" value="Chitin_bind_4"/>
    <property type="match status" value="3"/>
</dbReference>
<dbReference type="GO" id="GO:0062129">
    <property type="term" value="C:chitin-based extracellular matrix"/>
    <property type="evidence" value="ECO:0007669"/>
    <property type="project" value="TreeGrafter"/>
</dbReference>
<evidence type="ECO:0000256" key="1">
    <source>
        <dbReference type="SAM" id="MobiDB-lite"/>
    </source>
</evidence>
<dbReference type="EnsemblMetazoa" id="RPRC001297-RA">
    <property type="protein sequence ID" value="RPRC001297-PA"/>
    <property type="gene ID" value="RPRC001297"/>
</dbReference>
<dbReference type="Proteomes" id="UP000015103">
    <property type="component" value="Unassembled WGS sequence"/>
</dbReference>
<feature type="compositionally biased region" description="Gly residues" evidence="1">
    <location>
        <begin position="336"/>
        <end position="345"/>
    </location>
</feature>
<reference evidence="2" key="1">
    <citation type="submission" date="2015-05" db="UniProtKB">
        <authorList>
            <consortium name="EnsemblMetazoa"/>
        </authorList>
    </citation>
    <scope>IDENTIFICATION</scope>
</reference>
<dbReference type="STRING" id="13249.T1HB88"/>
<dbReference type="InParanoid" id="T1HB88"/>
<organism evidence="2 3">
    <name type="scientific">Rhodnius prolixus</name>
    <name type="common">Triatomid bug</name>
    <dbReference type="NCBI Taxonomy" id="13249"/>
    <lineage>
        <taxon>Eukaryota</taxon>
        <taxon>Metazoa</taxon>
        <taxon>Ecdysozoa</taxon>
        <taxon>Arthropoda</taxon>
        <taxon>Hexapoda</taxon>
        <taxon>Insecta</taxon>
        <taxon>Pterygota</taxon>
        <taxon>Neoptera</taxon>
        <taxon>Paraneoptera</taxon>
        <taxon>Hemiptera</taxon>
        <taxon>Heteroptera</taxon>
        <taxon>Panheteroptera</taxon>
        <taxon>Cimicomorpha</taxon>
        <taxon>Reduviidae</taxon>
        <taxon>Triatominae</taxon>
        <taxon>Rhodnius</taxon>
    </lineage>
</organism>
<feature type="region of interest" description="Disordered" evidence="1">
    <location>
        <begin position="336"/>
        <end position="443"/>
    </location>
</feature>
<evidence type="ECO:0000313" key="2">
    <source>
        <dbReference type="EnsemblMetazoa" id="RPRC001297-PA"/>
    </source>
</evidence>
<dbReference type="EMBL" id="ACPB03013281">
    <property type="status" value="NOT_ANNOTATED_CDS"/>
    <property type="molecule type" value="Genomic_DNA"/>
</dbReference>
<protein>
    <submittedName>
        <fullName evidence="2">Uncharacterized protein</fullName>
    </submittedName>
</protein>
<feature type="region of interest" description="Disordered" evidence="1">
    <location>
        <begin position="190"/>
        <end position="214"/>
    </location>
</feature>
<dbReference type="AlphaFoldDB" id="T1HB88"/>
<dbReference type="VEuPathDB" id="VectorBase:RPRC001297"/>
<dbReference type="HOGENOM" id="CLU_604565_0_0_1"/>
<proteinExistence type="predicted"/>
<name>T1HB88_RHOPR</name>
<dbReference type="GO" id="GO:0008010">
    <property type="term" value="F:structural constituent of chitin-based larval cuticle"/>
    <property type="evidence" value="ECO:0007669"/>
    <property type="project" value="TreeGrafter"/>
</dbReference>
<dbReference type="eggNOG" id="ENOG502QUGP">
    <property type="taxonomic scope" value="Eukaryota"/>
</dbReference>
<dbReference type="PANTHER" id="PTHR10380:SF235">
    <property type="entry name" value="CUTICULAR PROTEIN 73D, ISOFORM B"/>
    <property type="match status" value="1"/>
</dbReference>
<dbReference type="OMA" id="IVETQYT"/>
<feature type="region of interest" description="Disordered" evidence="1">
    <location>
        <begin position="284"/>
        <end position="310"/>
    </location>
</feature>
<dbReference type="InterPro" id="IPR000618">
    <property type="entry name" value="Insect_cuticle"/>
</dbReference>
<sequence>MLTVTNVKCQNVPAVGSEYNNKNPDGGYSFGFRTGDFGGHYHAAVATADNQVAGRFGSRDPSTGNIVETQYTSGRRGFRARGPNIARKMDISQNKIPYNPPVNPNSPNYNPTYDTYHDPNEDPSYEFGFRTPAYSRKEKSNSLGFVNGEYSFLDDVGQRHDVLYEAGAKTGFKVISPFPDSVPFTGASFYRGRPSKPGGKTLRGTTSIQQGGDGSYRFISTGPDQRRAEISDASGNVRGSYTYLDDKGQQRTVEYIAGPNIGYRIVKKGIGPNFAPVFPFRPTQSGLQSFPDRGPNRPSSTSDLFGEGGSNVLGGIGGNFGTGGGGGIGGSGGGGLGGSGSGGGRPIDNTSLFGGGGTGAGTPGGSGGFGGPGGSGGFGSGGSGGFGGQGGSGSIGSGGSGGFGGQGGSGGFGSGGSGGFGSGGSGGFGGQGGSGGFGSGGSGGFVAQRIHWV</sequence>
<dbReference type="PANTHER" id="PTHR10380">
    <property type="entry name" value="CUTICLE PROTEIN"/>
    <property type="match status" value="1"/>
</dbReference>
<evidence type="ECO:0000313" key="3">
    <source>
        <dbReference type="Proteomes" id="UP000015103"/>
    </source>
</evidence>
<dbReference type="PROSITE" id="PS51155">
    <property type="entry name" value="CHIT_BIND_RR_2"/>
    <property type="match status" value="3"/>
</dbReference>
<accession>T1HB88</accession>
<dbReference type="InterPro" id="IPR050468">
    <property type="entry name" value="Cuticle_Struct_Prot"/>
</dbReference>
<feature type="compositionally biased region" description="Gly residues" evidence="1">
    <location>
        <begin position="353"/>
        <end position="443"/>
    </location>
</feature>
<keyword evidence="3" id="KW-1185">Reference proteome</keyword>